<feature type="compositionally biased region" description="Polar residues" evidence="1">
    <location>
        <begin position="183"/>
        <end position="201"/>
    </location>
</feature>
<keyword evidence="2" id="KW-0472">Membrane</keyword>
<feature type="compositionally biased region" description="Polar residues" evidence="1">
    <location>
        <begin position="139"/>
        <end position="151"/>
    </location>
</feature>
<dbReference type="Proteomes" id="UP000000709">
    <property type="component" value="Unassembled WGS sequence"/>
</dbReference>
<accession>G3ATW3</accession>
<evidence type="ECO:0000313" key="4">
    <source>
        <dbReference type="Proteomes" id="UP000000709"/>
    </source>
</evidence>
<dbReference type="InParanoid" id="G3ATW3"/>
<keyword evidence="4" id="KW-1185">Reference proteome</keyword>
<protein>
    <submittedName>
        <fullName evidence="3">Uncharacterized protein</fullName>
    </submittedName>
</protein>
<feature type="compositionally biased region" description="Gly residues" evidence="1">
    <location>
        <begin position="161"/>
        <end position="182"/>
    </location>
</feature>
<dbReference type="AlphaFoldDB" id="G3ATW3"/>
<keyword evidence="2" id="KW-0812">Transmembrane</keyword>
<reference evidence="3 4" key="1">
    <citation type="journal article" date="2011" name="Proc. Natl. Acad. Sci. U.S.A.">
        <title>Comparative genomics of xylose-fermenting fungi for enhanced biofuel production.</title>
        <authorList>
            <person name="Wohlbach D.J."/>
            <person name="Kuo A."/>
            <person name="Sato T.K."/>
            <person name="Potts K.M."/>
            <person name="Salamov A.A."/>
            <person name="LaButti K.M."/>
            <person name="Sun H."/>
            <person name="Clum A."/>
            <person name="Pangilinan J.L."/>
            <person name="Lindquist E.A."/>
            <person name="Lucas S."/>
            <person name="Lapidus A."/>
            <person name="Jin M."/>
            <person name="Gunawan C."/>
            <person name="Balan V."/>
            <person name="Dale B.E."/>
            <person name="Jeffries T.W."/>
            <person name="Zinkel R."/>
            <person name="Barry K.W."/>
            <person name="Grigoriev I.V."/>
            <person name="Gasch A.P."/>
        </authorList>
    </citation>
    <scope>NUCLEOTIDE SEQUENCE [LARGE SCALE GENOMIC DNA]</scope>
    <source>
        <strain evidence="4">NRRL Y-27907 / 11-Y1</strain>
    </source>
</reference>
<evidence type="ECO:0000256" key="2">
    <source>
        <dbReference type="SAM" id="Phobius"/>
    </source>
</evidence>
<dbReference type="RefSeq" id="XP_007377310.1">
    <property type="nucleotide sequence ID" value="XM_007377248.1"/>
</dbReference>
<keyword evidence="2" id="KW-1133">Transmembrane helix</keyword>
<feature type="region of interest" description="Disordered" evidence="1">
    <location>
        <begin position="132"/>
        <end position="201"/>
    </location>
</feature>
<dbReference type="EMBL" id="GL996505">
    <property type="protein sequence ID" value="EGW30339.1"/>
    <property type="molecule type" value="Genomic_DNA"/>
</dbReference>
<organism evidence="4">
    <name type="scientific">Spathaspora passalidarum (strain NRRL Y-27907 / 11-Y1)</name>
    <dbReference type="NCBI Taxonomy" id="619300"/>
    <lineage>
        <taxon>Eukaryota</taxon>
        <taxon>Fungi</taxon>
        <taxon>Dikarya</taxon>
        <taxon>Ascomycota</taxon>
        <taxon>Saccharomycotina</taxon>
        <taxon>Pichiomycetes</taxon>
        <taxon>Debaryomycetaceae</taxon>
        <taxon>Spathaspora</taxon>
    </lineage>
</organism>
<evidence type="ECO:0000313" key="3">
    <source>
        <dbReference type="EMBL" id="EGW30339.1"/>
    </source>
</evidence>
<dbReference type="GeneID" id="18871680"/>
<proteinExistence type="predicted"/>
<feature type="transmembrane region" description="Helical" evidence="2">
    <location>
        <begin position="86"/>
        <end position="107"/>
    </location>
</feature>
<gene>
    <name evidence="3" type="ORF">SPAPADRAFT_52433</name>
</gene>
<dbReference type="HOGENOM" id="CLU_392311_0_0_1"/>
<dbReference type="OrthoDB" id="4092221at2759"/>
<dbReference type="eggNOG" id="ENOG502SR5S">
    <property type="taxonomic scope" value="Eukaryota"/>
</dbReference>
<name>G3ATW3_SPAPN</name>
<dbReference type="OMA" id="LEAFNDC"/>
<sequence length="648" mass="72179">MTLHEPTLEQINHPKHNRKHSKFHQEPYYILDNHMDSYLKLGNKDTVALLKAKAKSPTSNQFGHHHNSVVDSAGNSIDTCVLLTNAFYIFLTLILVVVIAGAITFGVREYYLSFKNKVTSSTSEVIKLCNWNDKEQPSNDESAVQDTSADQPKSDDDDGGGRGGGGGGGGGVGVGGAGGGPSTGTSPHIESGMTQFEDNKTNNENSQWEFNKFEPSSSIALSSGNNRLHVIMNNSSGFSDKSITKFLNKNLPTSTPKIVYSFKQLQNLNIKTNNLFGGTKRKQKIPMTKLLSCNITIPRMTFDQAWKATRTISEAKVTVLNSTEDNVEKSLALLRILAVGQSHNELLDNPNVYLEVFNDCIEEFVDNGRIFTIFSDCNASLQRLLMEMLLSYCWCHYRYYEYPEKRKIIELHFQKWDLNYPPVIQTRCTIFRLLCNLQLGMFTVLYESQEVCGENDLKLGLVIRELAKHSLCNDFIGFIPMLAQAIDVTNLERNRCFFYEILKVLVAKHQKCCIPEYLQDTTIAELKALIQFGLHRDQPSAAISAKCDEILNFLVQQDKKVATWKTEVATTNVSSPIAQSSGYGEKFFTAPLYKLHQSAVPLHTQAPLPVPQPAHTQSGSVPTSNSWNFGVVSNANFIDSGGDIQSGE</sequence>
<evidence type="ECO:0000256" key="1">
    <source>
        <dbReference type="SAM" id="MobiDB-lite"/>
    </source>
</evidence>
<dbReference type="KEGG" id="spaa:SPAPADRAFT_52433"/>